<keyword evidence="5" id="KW-1185">Reference proteome</keyword>
<reference evidence="4 5" key="1">
    <citation type="submission" date="2024-07" db="EMBL/GenBank/DDBJ databases">
        <title>Section-level genome sequencing and comparative genomics of Aspergillus sections Usti and Cavernicolus.</title>
        <authorList>
            <consortium name="Lawrence Berkeley National Laboratory"/>
            <person name="Nybo J.L."/>
            <person name="Vesth T.C."/>
            <person name="Theobald S."/>
            <person name="Frisvad J.C."/>
            <person name="Larsen T.O."/>
            <person name="Kjaerboelling I."/>
            <person name="Rothschild-Mancinelli K."/>
            <person name="Lyhne E.K."/>
            <person name="Kogle M.E."/>
            <person name="Barry K."/>
            <person name="Clum A."/>
            <person name="Na H."/>
            <person name="Ledsgaard L."/>
            <person name="Lin J."/>
            <person name="Lipzen A."/>
            <person name="Kuo A."/>
            <person name="Riley R."/>
            <person name="Mondo S."/>
            <person name="Labutti K."/>
            <person name="Haridas S."/>
            <person name="Pangalinan J."/>
            <person name="Salamov A.A."/>
            <person name="Simmons B.A."/>
            <person name="Magnuson J.K."/>
            <person name="Chen J."/>
            <person name="Drula E."/>
            <person name="Henrissat B."/>
            <person name="Wiebenga A."/>
            <person name="Lubbers R.J."/>
            <person name="Gomes A.C."/>
            <person name="Makela M.R."/>
            <person name="Stajich J."/>
            <person name="Grigoriev I.V."/>
            <person name="Mortensen U.H."/>
            <person name="De Vries R.P."/>
            <person name="Baker S.E."/>
            <person name="Andersen M.R."/>
        </authorList>
    </citation>
    <scope>NUCLEOTIDE SEQUENCE [LARGE SCALE GENOMIC DNA]</scope>
    <source>
        <strain evidence="4 5">CBS 588.65</strain>
    </source>
</reference>
<organism evidence="4 5">
    <name type="scientific">Aspergillus granulosus</name>
    <dbReference type="NCBI Taxonomy" id="176169"/>
    <lineage>
        <taxon>Eukaryota</taxon>
        <taxon>Fungi</taxon>
        <taxon>Dikarya</taxon>
        <taxon>Ascomycota</taxon>
        <taxon>Pezizomycotina</taxon>
        <taxon>Eurotiomycetes</taxon>
        <taxon>Eurotiomycetidae</taxon>
        <taxon>Eurotiales</taxon>
        <taxon>Aspergillaceae</taxon>
        <taxon>Aspergillus</taxon>
        <taxon>Aspergillus subgen. Nidulantes</taxon>
    </lineage>
</organism>
<evidence type="ECO:0000313" key="4">
    <source>
        <dbReference type="EMBL" id="KAL2820310.1"/>
    </source>
</evidence>
<dbReference type="PANTHER" id="PTHR37013">
    <property type="entry name" value="INTEGRAL MEMBRANE PROTEIN (AFU_ORTHOLOGUE AFUA_1G05950)-RELATED"/>
    <property type="match status" value="1"/>
</dbReference>
<dbReference type="EMBL" id="JBFXLT010000007">
    <property type="protein sequence ID" value="KAL2820310.1"/>
    <property type="molecule type" value="Genomic_DNA"/>
</dbReference>
<feature type="transmembrane region" description="Helical" evidence="2">
    <location>
        <begin position="20"/>
        <end position="43"/>
    </location>
</feature>
<feature type="transmembrane region" description="Helical" evidence="2">
    <location>
        <begin position="50"/>
        <end position="71"/>
    </location>
</feature>
<feature type="transmembrane region" description="Helical" evidence="2">
    <location>
        <begin position="201"/>
        <end position="222"/>
    </location>
</feature>
<dbReference type="Pfam" id="PF24802">
    <property type="entry name" value="DUF7703"/>
    <property type="match status" value="1"/>
</dbReference>
<feature type="transmembrane region" description="Helical" evidence="2">
    <location>
        <begin position="116"/>
        <end position="140"/>
    </location>
</feature>
<comment type="caution">
    <text evidence="4">The sequence shown here is derived from an EMBL/GenBank/DDBJ whole genome shotgun (WGS) entry which is preliminary data.</text>
</comment>
<accession>A0ABR4HXU1</accession>
<dbReference type="InterPro" id="IPR056120">
    <property type="entry name" value="DUF7703"/>
</dbReference>
<feature type="region of interest" description="Disordered" evidence="1">
    <location>
        <begin position="264"/>
        <end position="294"/>
    </location>
</feature>
<evidence type="ECO:0000313" key="5">
    <source>
        <dbReference type="Proteomes" id="UP001610334"/>
    </source>
</evidence>
<feature type="compositionally biased region" description="Polar residues" evidence="1">
    <location>
        <begin position="264"/>
        <end position="289"/>
    </location>
</feature>
<feature type="domain" description="DUF7703" evidence="3">
    <location>
        <begin position="20"/>
        <end position="260"/>
    </location>
</feature>
<dbReference type="Proteomes" id="UP001610334">
    <property type="component" value="Unassembled WGS sequence"/>
</dbReference>
<evidence type="ECO:0000259" key="3">
    <source>
        <dbReference type="Pfam" id="PF24802"/>
    </source>
</evidence>
<protein>
    <recommendedName>
        <fullName evidence="3">DUF7703 domain-containing protein</fullName>
    </recommendedName>
</protein>
<name>A0ABR4HXU1_9EURO</name>
<proteinExistence type="predicted"/>
<gene>
    <name evidence="4" type="ORF">BJX63DRAFT_444596</name>
</gene>
<sequence>MAPRDIGLGQGSTIPRPETYAVIAFLSIALYNVLELTFLLFLVFKHRRGLYFWSFFVATWGVAIYATGFVLHDFRLTGSARLFSVTLIVLGWCAMVTGQSLVLYSRLNLIVRRRLVLRFVLAMIITNAILLHIPTMILCYGANSVLYRRFSIPYAIYERIQVTIFFIQEAVISGIYMYEMCRLFYIGGPLGDRHGEAGRQLMLNLIYMNIIVILLDVAIIVLQFRGRYASQTAVKGFIYSVKLKLEFNILNRLVELAQRSHNQWGSSRGLQNGTTPDLTDQEQPPQQQREVGARDMDYHHRRRKYSCPWHLFATRVQEAVAETTERS</sequence>
<keyword evidence="2" id="KW-1133">Transmembrane helix</keyword>
<evidence type="ECO:0000256" key="2">
    <source>
        <dbReference type="SAM" id="Phobius"/>
    </source>
</evidence>
<feature type="transmembrane region" description="Helical" evidence="2">
    <location>
        <begin position="83"/>
        <end position="104"/>
    </location>
</feature>
<keyword evidence="2" id="KW-0472">Membrane</keyword>
<evidence type="ECO:0000256" key="1">
    <source>
        <dbReference type="SAM" id="MobiDB-lite"/>
    </source>
</evidence>
<dbReference type="PANTHER" id="PTHR37013:SF3">
    <property type="entry name" value="INTEGRAL MEMBRANE PROTEIN (AFU_ORTHOLOGUE AFUA_1G05950)"/>
    <property type="match status" value="1"/>
</dbReference>
<keyword evidence="2" id="KW-0812">Transmembrane</keyword>